<dbReference type="InterPro" id="IPR036282">
    <property type="entry name" value="Glutathione-S-Trfase_C_sf"/>
</dbReference>
<evidence type="ECO:0000313" key="3">
    <source>
        <dbReference type="Proteomes" id="UP001194580"/>
    </source>
</evidence>
<dbReference type="PANTHER" id="PTHR11571:SF150">
    <property type="entry name" value="GLUTATHIONE S-TRANSFERASE"/>
    <property type="match status" value="1"/>
</dbReference>
<dbReference type="InterPro" id="IPR036249">
    <property type="entry name" value="Thioredoxin-like_sf"/>
</dbReference>
<gene>
    <name evidence="2" type="ORF">BGZ95_011260</name>
</gene>
<dbReference type="Gene3D" id="1.20.1050.10">
    <property type="match status" value="1"/>
</dbReference>
<dbReference type="Proteomes" id="UP001194580">
    <property type="component" value="Unassembled WGS sequence"/>
</dbReference>
<evidence type="ECO:0000259" key="1">
    <source>
        <dbReference type="PROSITE" id="PS50405"/>
    </source>
</evidence>
<dbReference type="PANTHER" id="PTHR11571">
    <property type="entry name" value="GLUTATHIONE S-TRANSFERASE"/>
    <property type="match status" value="1"/>
</dbReference>
<organism evidence="2 3">
    <name type="scientific">Linnemannia exigua</name>
    <dbReference type="NCBI Taxonomy" id="604196"/>
    <lineage>
        <taxon>Eukaryota</taxon>
        <taxon>Fungi</taxon>
        <taxon>Fungi incertae sedis</taxon>
        <taxon>Mucoromycota</taxon>
        <taxon>Mortierellomycotina</taxon>
        <taxon>Mortierellomycetes</taxon>
        <taxon>Mortierellales</taxon>
        <taxon>Mortierellaceae</taxon>
        <taxon>Linnemannia</taxon>
    </lineage>
</organism>
<dbReference type="GO" id="GO:0004364">
    <property type="term" value="F:glutathione transferase activity"/>
    <property type="evidence" value="ECO:0007669"/>
    <property type="project" value="TreeGrafter"/>
</dbReference>
<evidence type="ECO:0000313" key="2">
    <source>
        <dbReference type="EMBL" id="KAG0280109.1"/>
    </source>
</evidence>
<dbReference type="InterPro" id="IPR010987">
    <property type="entry name" value="Glutathione-S-Trfase_C-like"/>
</dbReference>
<dbReference type="SUPFAM" id="SSF52833">
    <property type="entry name" value="Thioredoxin-like"/>
    <property type="match status" value="1"/>
</dbReference>
<proteinExistence type="predicted"/>
<accession>A0AAD4HAM7</accession>
<dbReference type="AlphaFoldDB" id="A0AAD4HAM7"/>
<reference evidence="2" key="1">
    <citation type="journal article" date="2020" name="Fungal Divers.">
        <title>Resolving the Mortierellaceae phylogeny through synthesis of multi-gene phylogenetics and phylogenomics.</title>
        <authorList>
            <person name="Vandepol N."/>
            <person name="Liber J."/>
            <person name="Desiro A."/>
            <person name="Na H."/>
            <person name="Kennedy M."/>
            <person name="Barry K."/>
            <person name="Grigoriev I.V."/>
            <person name="Miller A.N."/>
            <person name="O'Donnell K."/>
            <person name="Stajich J.E."/>
            <person name="Bonito G."/>
        </authorList>
    </citation>
    <scope>NUCLEOTIDE SEQUENCE</scope>
    <source>
        <strain evidence="2">NRRL 28262</strain>
    </source>
</reference>
<name>A0AAD4HAM7_9FUNG</name>
<dbReference type="SUPFAM" id="SSF47616">
    <property type="entry name" value="GST C-terminal domain-like"/>
    <property type="match status" value="1"/>
</dbReference>
<dbReference type="InterPro" id="IPR050213">
    <property type="entry name" value="GST_superfamily"/>
</dbReference>
<dbReference type="Pfam" id="PF14497">
    <property type="entry name" value="GST_C_3"/>
    <property type="match status" value="1"/>
</dbReference>
<dbReference type="EMBL" id="JAAAIL010000083">
    <property type="protein sequence ID" value="KAG0280109.1"/>
    <property type="molecule type" value="Genomic_DNA"/>
</dbReference>
<comment type="caution">
    <text evidence="2">The sequence shown here is derived from an EMBL/GenBank/DDBJ whole genome shotgun (WGS) entry which is preliminary data.</text>
</comment>
<dbReference type="PROSITE" id="PS50405">
    <property type="entry name" value="GST_CTER"/>
    <property type="match status" value="1"/>
</dbReference>
<dbReference type="GO" id="GO:0006749">
    <property type="term" value="P:glutathione metabolic process"/>
    <property type="evidence" value="ECO:0007669"/>
    <property type="project" value="TreeGrafter"/>
</dbReference>
<sequence>MVSPPGPKPKFPLHTKEPSREISKLLAETDNADIHFTLTYFELASVGSTARDLLEVAGANHTKHTAYDDDWLQGKVPTGFSYLPVLTVKLPHDKELHLAEAIVIDTFLAERFGLLGENSWEATLIRMFYTNMQYLRERTFSEVFVDPMDKRIKARAWFLERVLKKFLDDHEYHLKENGSNGHYVGDKLSLADIHLWNIIHFYGTVPWGQKAIDMFKKYPLVWKVKETVERVPRLVEWRATDEFKGYEMESVKNYSEFGLDGEDAVAPLTPVA</sequence>
<protein>
    <recommendedName>
        <fullName evidence="1">GST C-terminal domain-containing protein</fullName>
    </recommendedName>
</protein>
<keyword evidence="3" id="KW-1185">Reference proteome</keyword>
<feature type="domain" description="GST C-terminal" evidence="1">
    <location>
        <begin position="118"/>
        <end position="254"/>
    </location>
</feature>
<dbReference type="Gene3D" id="3.40.30.10">
    <property type="entry name" value="Glutaredoxin"/>
    <property type="match status" value="1"/>
</dbReference>
<dbReference type="InterPro" id="IPR004046">
    <property type="entry name" value="GST_C"/>
</dbReference>